<evidence type="ECO:0000259" key="5">
    <source>
        <dbReference type="PROSITE" id="PS50975"/>
    </source>
</evidence>
<accession>A0A8J7G9B5</accession>
<organism evidence="6 7">
    <name type="scientific">Longispora fulva</name>
    <dbReference type="NCBI Taxonomy" id="619741"/>
    <lineage>
        <taxon>Bacteria</taxon>
        <taxon>Bacillati</taxon>
        <taxon>Actinomycetota</taxon>
        <taxon>Actinomycetes</taxon>
        <taxon>Micromonosporales</taxon>
        <taxon>Micromonosporaceae</taxon>
        <taxon>Longispora</taxon>
    </lineage>
</organism>
<name>A0A8J7G9B5_9ACTN</name>
<evidence type="ECO:0000256" key="4">
    <source>
        <dbReference type="PROSITE-ProRule" id="PRU00409"/>
    </source>
</evidence>
<comment type="caution">
    <text evidence="6">The sequence shown here is derived from an EMBL/GenBank/DDBJ whole genome shotgun (WGS) entry which is preliminary data.</text>
</comment>
<gene>
    <name evidence="6" type="ORF">IW245_000228</name>
</gene>
<dbReference type="GO" id="GO:0046872">
    <property type="term" value="F:metal ion binding"/>
    <property type="evidence" value="ECO:0007669"/>
    <property type="project" value="InterPro"/>
</dbReference>
<dbReference type="PANTHER" id="PTHR43585">
    <property type="entry name" value="FUMIPYRROLE BIOSYNTHESIS PROTEIN C"/>
    <property type="match status" value="1"/>
</dbReference>
<keyword evidence="7" id="KW-1185">Reference proteome</keyword>
<keyword evidence="1" id="KW-0436">Ligase</keyword>
<dbReference type="GO" id="GO:0005524">
    <property type="term" value="F:ATP binding"/>
    <property type="evidence" value="ECO:0007669"/>
    <property type="project" value="UniProtKB-UniRule"/>
</dbReference>
<feature type="domain" description="ATP-grasp" evidence="5">
    <location>
        <begin position="118"/>
        <end position="317"/>
    </location>
</feature>
<dbReference type="Gene3D" id="3.30.470.20">
    <property type="entry name" value="ATP-grasp fold, B domain"/>
    <property type="match status" value="1"/>
</dbReference>
<evidence type="ECO:0000256" key="3">
    <source>
        <dbReference type="ARBA" id="ARBA00022840"/>
    </source>
</evidence>
<proteinExistence type="predicted"/>
<dbReference type="Gene3D" id="3.40.50.20">
    <property type="match status" value="1"/>
</dbReference>
<evidence type="ECO:0000313" key="7">
    <source>
        <dbReference type="Proteomes" id="UP000622552"/>
    </source>
</evidence>
<dbReference type="AlphaFoldDB" id="A0A8J7G9B5"/>
<dbReference type="PANTHER" id="PTHR43585:SF2">
    <property type="entry name" value="ATP-GRASP ENZYME FSQD"/>
    <property type="match status" value="1"/>
</dbReference>
<dbReference type="InterPro" id="IPR011761">
    <property type="entry name" value="ATP-grasp"/>
</dbReference>
<dbReference type="Proteomes" id="UP000622552">
    <property type="component" value="Unassembled WGS sequence"/>
</dbReference>
<evidence type="ECO:0000256" key="2">
    <source>
        <dbReference type="ARBA" id="ARBA00022741"/>
    </source>
</evidence>
<sequence length="452" mass="49614">MAGQRAGSILNIGVDRYVLRACQRHAAETVALCGPEPWDFGPTVPDERVRILRVDDTSSPESVLGGLHRAGLADHGFDAVHTGEEWSLVTAGLVARSLGCRGIDPTVALHFRDKFLQKLKVRDAGIATATSIVVDDIHDVDHLADLKFERSVLKPLSYGGTGYTGVVSDFQELSAASARWRARNLPQRTFVLEGFSTGDEWVADGVVFDGEVLFVALGKYGEPCLTSLSQQRALWVRRLDPDTESWAYELAGPFVQAAISALGLTNGIFHMEFFHDPDTGELTFGECAARRGGGLTQEEVLYKFNVDLAECGVLSTLGIRPTLDIRVRPETVGHTHVLGRAGTLIGYPSVSEIRDLPDVEYARFEHPFGTQFPEGFEFIGQSLGLVLVSADSEAALAARIGQLRAWIDERLVVARPHMTFREHRNWHESHWPAEEVLGGRVYTPIQPNDGGY</sequence>
<keyword evidence="3 4" id="KW-0067">ATP-binding</keyword>
<dbReference type="EMBL" id="JADOUF010000001">
    <property type="protein sequence ID" value="MBG6134034.1"/>
    <property type="molecule type" value="Genomic_DNA"/>
</dbReference>
<keyword evidence="2 4" id="KW-0547">Nucleotide-binding</keyword>
<dbReference type="GO" id="GO:0016874">
    <property type="term" value="F:ligase activity"/>
    <property type="evidence" value="ECO:0007669"/>
    <property type="project" value="UniProtKB-KW"/>
</dbReference>
<dbReference type="PROSITE" id="PS50975">
    <property type="entry name" value="ATP_GRASP"/>
    <property type="match status" value="1"/>
</dbReference>
<dbReference type="SUPFAM" id="SSF56059">
    <property type="entry name" value="Glutathione synthetase ATP-binding domain-like"/>
    <property type="match status" value="1"/>
</dbReference>
<dbReference type="RefSeq" id="WP_197001319.1">
    <property type="nucleotide sequence ID" value="NZ_BONS01000044.1"/>
</dbReference>
<dbReference type="InterPro" id="IPR052032">
    <property type="entry name" value="ATP-dep_AA_Ligase"/>
</dbReference>
<reference evidence="6" key="1">
    <citation type="submission" date="2020-11" db="EMBL/GenBank/DDBJ databases">
        <title>Sequencing the genomes of 1000 actinobacteria strains.</title>
        <authorList>
            <person name="Klenk H.-P."/>
        </authorList>
    </citation>
    <scope>NUCLEOTIDE SEQUENCE</scope>
    <source>
        <strain evidence="6">DSM 45356</strain>
    </source>
</reference>
<evidence type="ECO:0000256" key="1">
    <source>
        <dbReference type="ARBA" id="ARBA00022598"/>
    </source>
</evidence>
<evidence type="ECO:0000313" key="6">
    <source>
        <dbReference type="EMBL" id="MBG6134034.1"/>
    </source>
</evidence>
<protein>
    <submittedName>
        <fullName evidence="6">Biotin carboxylase</fullName>
    </submittedName>
</protein>